<gene>
    <name evidence="1" type="ORF">C1O66_13580</name>
</gene>
<comment type="caution">
    <text evidence="1">The sequence shown here is derived from an EMBL/GenBank/DDBJ whole genome shotgun (WGS) entry which is preliminary data.</text>
</comment>
<organism evidence="1 2">
    <name type="scientific">Kinneretia aquatilis</name>
    <dbReference type="NCBI Taxonomy" id="2070761"/>
    <lineage>
        <taxon>Bacteria</taxon>
        <taxon>Pseudomonadati</taxon>
        <taxon>Pseudomonadota</taxon>
        <taxon>Betaproteobacteria</taxon>
        <taxon>Burkholderiales</taxon>
        <taxon>Sphaerotilaceae</taxon>
        <taxon>Roseateles</taxon>
    </lineage>
</organism>
<dbReference type="EMBL" id="POSP01000003">
    <property type="protein sequence ID" value="PND39738.1"/>
    <property type="molecule type" value="Genomic_DNA"/>
</dbReference>
<protein>
    <submittedName>
        <fullName evidence="1">Uncharacterized protein</fullName>
    </submittedName>
</protein>
<name>A0A2N8L1Z6_9BURK</name>
<dbReference type="OrthoDB" id="1524207at2"/>
<reference evidence="1 2" key="1">
    <citation type="submission" date="2018-01" db="EMBL/GenBank/DDBJ databases">
        <title>Draft genome sequence of Paucibacter aquatile CR182 isolated from freshwater of the Nakdong River.</title>
        <authorList>
            <person name="Choi A."/>
            <person name="Chung E.J."/>
        </authorList>
    </citation>
    <scope>NUCLEOTIDE SEQUENCE [LARGE SCALE GENOMIC DNA]</scope>
    <source>
        <strain evidence="1 2">CR182</strain>
    </source>
</reference>
<evidence type="ECO:0000313" key="1">
    <source>
        <dbReference type="EMBL" id="PND39738.1"/>
    </source>
</evidence>
<dbReference type="AlphaFoldDB" id="A0A2N8L1Z6"/>
<sequence>MAPAASPAPATSPVVQAAPLVSAQAHQQFFDQLRSLCGQAFEGRVVQDQPKSGRGFEGRLLMHVRRCSEREIQIPFHVGEDHSRTWIISQTGSGLSLKHDHRKADGRSDASTMYGGHTREAGWPQLQSFPADPYSQELFLRQGMAASVGNIWQLMIHTELKSFSYRLLRESREFRVDFDLSQPVPPPPAPWGYSD</sequence>
<dbReference type="Proteomes" id="UP000235916">
    <property type="component" value="Unassembled WGS sequence"/>
</dbReference>
<evidence type="ECO:0000313" key="2">
    <source>
        <dbReference type="Proteomes" id="UP000235916"/>
    </source>
</evidence>
<proteinExistence type="predicted"/>
<keyword evidence="2" id="KW-1185">Reference proteome</keyword>
<accession>A0A2N8L1Z6</accession>